<keyword evidence="7" id="KW-0732">Signal</keyword>
<dbReference type="GO" id="GO:0016891">
    <property type="term" value="F:RNA endonuclease activity producing 5'-phosphomonoesters, hydrolytic mechanism"/>
    <property type="evidence" value="ECO:0007669"/>
    <property type="project" value="TreeGrafter"/>
</dbReference>
<dbReference type="InterPro" id="IPR025202">
    <property type="entry name" value="PLD-like_dom"/>
</dbReference>
<comment type="catalytic activity">
    <reaction evidence="1">
        <text>a 1,2-diacyl-sn-glycero-3-phosphocholine + H2O = a 1,2-diacyl-sn-glycero-3-phosphate + choline + H(+)</text>
        <dbReference type="Rhea" id="RHEA:14445"/>
        <dbReference type="ChEBI" id="CHEBI:15354"/>
        <dbReference type="ChEBI" id="CHEBI:15377"/>
        <dbReference type="ChEBI" id="CHEBI:15378"/>
        <dbReference type="ChEBI" id="CHEBI:57643"/>
        <dbReference type="ChEBI" id="CHEBI:58608"/>
        <dbReference type="EC" id="3.1.4.4"/>
    </reaction>
</comment>
<dbReference type="AlphaFoldDB" id="A0A4R1B2H3"/>
<dbReference type="PANTHER" id="PTHR43856:SF1">
    <property type="entry name" value="MITOCHONDRIAL CARDIOLIPIN HYDROLASE"/>
    <property type="match status" value="1"/>
</dbReference>
<dbReference type="Proteomes" id="UP000295443">
    <property type="component" value="Unassembled WGS sequence"/>
</dbReference>
<accession>A0A4R1B2H3</accession>
<comment type="similarity">
    <text evidence="2">Belongs to the phospholipase D family.</text>
</comment>
<evidence type="ECO:0000256" key="3">
    <source>
        <dbReference type="ARBA" id="ARBA00012027"/>
    </source>
</evidence>
<dbReference type="EMBL" id="SJZB01000045">
    <property type="protein sequence ID" value="TCJ12262.1"/>
    <property type="molecule type" value="Genomic_DNA"/>
</dbReference>
<evidence type="ECO:0000313" key="9">
    <source>
        <dbReference type="EMBL" id="TCJ12262.1"/>
    </source>
</evidence>
<dbReference type="GO" id="GO:0004630">
    <property type="term" value="F:phospholipase D activity"/>
    <property type="evidence" value="ECO:0007669"/>
    <property type="project" value="UniProtKB-EC"/>
</dbReference>
<feature type="chain" id="PRO_5020472031" description="phospholipase D" evidence="7">
    <location>
        <begin position="27"/>
        <end position="189"/>
    </location>
</feature>
<dbReference type="Gene3D" id="3.30.870.10">
    <property type="entry name" value="Endonuclease Chain A"/>
    <property type="match status" value="1"/>
</dbReference>
<evidence type="ECO:0000256" key="6">
    <source>
        <dbReference type="ARBA" id="ARBA00023098"/>
    </source>
</evidence>
<dbReference type="EC" id="3.1.4.4" evidence="3"/>
<comment type="caution">
    <text evidence="9">The sequence shown here is derived from an EMBL/GenBank/DDBJ whole genome shotgun (WGS) entry which is preliminary data.</text>
</comment>
<dbReference type="Pfam" id="PF13091">
    <property type="entry name" value="PLDc_2"/>
    <property type="match status" value="1"/>
</dbReference>
<dbReference type="PROSITE" id="PS50035">
    <property type="entry name" value="PLD"/>
    <property type="match status" value="1"/>
</dbReference>
<keyword evidence="10" id="KW-1185">Reference proteome</keyword>
<evidence type="ECO:0000256" key="7">
    <source>
        <dbReference type="SAM" id="SignalP"/>
    </source>
</evidence>
<evidence type="ECO:0000256" key="2">
    <source>
        <dbReference type="ARBA" id="ARBA00008664"/>
    </source>
</evidence>
<dbReference type="OrthoDB" id="5294698at2"/>
<dbReference type="CDD" id="cd09170">
    <property type="entry name" value="PLDc_Nuc"/>
    <property type="match status" value="1"/>
</dbReference>
<protein>
    <recommendedName>
        <fullName evidence="3">phospholipase D</fullName>
        <ecNumber evidence="3">3.1.4.4</ecNumber>
    </recommendedName>
</protein>
<dbReference type="GO" id="GO:0006793">
    <property type="term" value="P:phosphorus metabolic process"/>
    <property type="evidence" value="ECO:0007669"/>
    <property type="project" value="UniProtKB-ARBA"/>
</dbReference>
<dbReference type="SUPFAM" id="SSF56024">
    <property type="entry name" value="Phospholipase D/nuclease"/>
    <property type="match status" value="1"/>
</dbReference>
<sequence>MTGAARRRYGRLLAAVLLILAGAAAAAPPLELGLAGRVQVAFTPGDDAGALVVAAIEGARRQILVQAYSFTHKAIAAALVAAHRRGVEVRVLADREQDAQIATSLVGRLAGSGIPVWLDGQHAAAHNKVMVIDAGTPDAAVVTGSFNFTQAAQYRNAENLLILRGDPLLAEAYAANWRRHRAHSLPLRP</sequence>
<reference evidence="9 10" key="1">
    <citation type="submission" date="2019-03" db="EMBL/GenBank/DDBJ databases">
        <title>Genome sequence of Thiobacillaceae bacterium LSR1, a sulfur-oxidizing bacterium isolated from freshwater sediment.</title>
        <authorList>
            <person name="Li S."/>
        </authorList>
    </citation>
    <scope>NUCLEOTIDE SEQUENCE [LARGE SCALE GENOMIC DNA]</scope>
    <source>
        <strain evidence="9 10">LSR1</strain>
    </source>
</reference>
<dbReference type="RefSeq" id="WP_131448272.1">
    <property type="nucleotide sequence ID" value="NZ_SJZB01000045.1"/>
</dbReference>
<proteinExistence type="inferred from homology"/>
<feature type="signal peptide" evidence="7">
    <location>
        <begin position="1"/>
        <end position="26"/>
    </location>
</feature>
<dbReference type="PANTHER" id="PTHR43856">
    <property type="entry name" value="CARDIOLIPIN HYDROLASE"/>
    <property type="match status" value="1"/>
</dbReference>
<evidence type="ECO:0000256" key="4">
    <source>
        <dbReference type="ARBA" id="ARBA00022801"/>
    </source>
</evidence>
<gene>
    <name evidence="9" type="ORF">EZJ19_13060</name>
</gene>
<evidence type="ECO:0000259" key="8">
    <source>
        <dbReference type="PROSITE" id="PS50035"/>
    </source>
</evidence>
<keyword evidence="4" id="KW-0378">Hydrolase</keyword>
<name>A0A4R1B2H3_9PROT</name>
<dbReference type="InterPro" id="IPR001736">
    <property type="entry name" value="PLipase_D/transphosphatidylase"/>
</dbReference>
<evidence type="ECO:0000256" key="1">
    <source>
        <dbReference type="ARBA" id="ARBA00000798"/>
    </source>
</evidence>
<evidence type="ECO:0000256" key="5">
    <source>
        <dbReference type="ARBA" id="ARBA00022963"/>
    </source>
</evidence>
<keyword evidence="5" id="KW-0442">Lipid degradation</keyword>
<feature type="domain" description="PLD phosphodiesterase" evidence="8">
    <location>
        <begin position="121"/>
        <end position="152"/>
    </location>
</feature>
<dbReference type="GO" id="GO:0016042">
    <property type="term" value="P:lipid catabolic process"/>
    <property type="evidence" value="ECO:0007669"/>
    <property type="project" value="UniProtKB-KW"/>
</dbReference>
<keyword evidence="6" id="KW-0443">Lipid metabolism</keyword>
<dbReference type="InterPro" id="IPR051406">
    <property type="entry name" value="PLD_domain"/>
</dbReference>
<evidence type="ECO:0000313" key="10">
    <source>
        <dbReference type="Proteomes" id="UP000295443"/>
    </source>
</evidence>
<organism evidence="9 10">
    <name type="scientific">Parasulfuritortus cantonensis</name>
    <dbReference type="NCBI Taxonomy" id="2528202"/>
    <lineage>
        <taxon>Bacteria</taxon>
        <taxon>Pseudomonadati</taxon>
        <taxon>Pseudomonadota</taxon>
        <taxon>Betaproteobacteria</taxon>
        <taxon>Nitrosomonadales</taxon>
        <taxon>Thiobacillaceae</taxon>
        <taxon>Parasulfuritortus</taxon>
    </lineage>
</organism>